<dbReference type="Proteomes" id="UP001168877">
    <property type="component" value="Unassembled WGS sequence"/>
</dbReference>
<name>A0AA39S2N2_ACESA</name>
<proteinExistence type="predicted"/>
<feature type="region of interest" description="Disordered" evidence="1">
    <location>
        <begin position="25"/>
        <end position="44"/>
    </location>
</feature>
<feature type="compositionally biased region" description="Polar residues" evidence="1">
    <location>
        <begin position="25"/>
        <end position="43"/>
    </location>
</feature>
<organism evidence="2 3">
    <name type="scientific">Acer saccharum</name>
    <name type="common">Sugar maple</name>
    <dbReference type="NCBI Taxonomy" id="4024"/>
    <lineage>
        <taxon>Eukaryota</taxon>
        <taxon>Viridiplantae</taxon>
        <taxon>Streptophyta</taxon>
        <taxon>Embryophyta</taxon>
        <taxon>Tracheophyta</taxon>
        <taxon>Spermatophyta</taxon>
        <taxon>Magnoliopsida</taxon>
        <taxon>eudicotyledons</taxon>
        <taxon>Gunneridae</taxon>
        <taxon>Pentapetalae</taxon>
        <taxon>rosids</taxon>
        <taxon>malvids</taxon>
        <taxon>Sapindales</taxon>
        <taxon>Sapindaceae</taxon>
        <taxon>Hippocastanoideae</taxon>
        <taxon>Acereae</taxon>
        <taxon>Acer</taxon>
    </lineage>
</organism>
<reference evidence="2" key="2">
    <citation type="submission" date="2023-06" db="EMBL/GenBank/DDBJ databases">
        <authorList>
            <person name="Swenson N.G."/>
            <person name="Wegrzyn J.L."/>
            <person name="Mcevoy S.L."/>
        </authorList>
    </citation>
    <scope>NUCLEOTIDE SEQUENCE</scope>
    <source>
        <strain evidence="2">NS2018</strain>
        <tissue evidence="2">Leaf</tissue>
    </source>
</reference>
<protein>
    <submittedName>
        <fullName evidence="2">Uncharacterized protein</fullName>
    </submittedName>
</protein>
<evidence type="ECO:0000313" key="3">
    <source>
        <dbReference type="Proteomes" id="UP001168877"/>
    </source>
</evidence>
<evidence type="ECO:0000313" key="2">
    <source>
        <dbReference type="EMBL" id="KAK0584148.1"/>
    </source>
</evidence>
<comment type="caution">
    <text evidence="2">The sequence shown here is derived from an EMBL/GenBank/DDBJ whole genome shotgun (WGS) entry which is preliminary data.</text>
</comment>
<gene>
    <name evidence="2" type="ORF">LWI29_008355</name>
</gene>
<sequence length="129" mass="13867">MPSVEAESTKGRLIVICIEHVQNSDSGSMTFGSKPDSSSQRTSPFREIVGYATEQLSSSSLCCSPDDASCDGIKLEDTEAWAVGLLNQVAWNGACNLDHYFSASAVSQLLLEIAVMASFFIRITRIPGN</sequence>
<dbReference type="AlphaFoldDB" id="A0AA39S2N2"/>
<keyword evidence="3" id="KW-1185">Reference proteome</keyword>
<evidence type="ECO:0000256" key="1">
    <source>
        <dbReference type="SAM" id="MobiDB-lite"/>
    </source>
</evidence>
<dbReference type="EMBL" id="JAUESC010000383">
    <property type="protein sequence ID" value="KAK0584148.1"/>
    <property type="molecule type" value="Genomic_DNA"/>
</dbReference>
<reference evidence="2" key="1">
    <citation type="journal article" date="2022" name="Plant J.">
        <title>Strategies of tolerance reflected in two North American maple genomes.</title>
        <authorList>
            <person name="McEvoy S.L."/>
            <person name="Sezen U.U."/>
            <person name="Trouern-Trend A."/>
            <person name="McMahon S.M."/>
            <person name="Schaberg P.G."/>
            <person name="Yang J."/>
            <person name="Wegrzyn J.L."/>
            <person name="Swenson N.G."/>
        </authorList>
    </citation>
    <scope>NUCLEOTIDE SEQUENCE</scope>
    <source>
        <strain evidence="2">NS2018</strain>
    </source>
</reference>
<accession>A0AA39S2N2</accession>